<feature type="compositionally biased region" description="Polar residues" evidence="1">
    <location>
        <begin position="20"/>
        <end position="29"/>
    </location>
</feature>
<evidence type="ECO:0000313" key="2">
    <source>
        <dbReference type="EMBL" id="TXE24629.1"/>
    </source>
</evidence>
<feature type="region of interest" description="Disordered" evidence="1">
    <location>
        <begin position="1"/>
        <end position="29"/>
    </location>
</feature>
<dbReference type="Proteomes" id="UP000321307">
    <property type="component" value="Unassembled WGS sequence"/>
</dbReference>
<sequence length="161" mass="17860">MAEINNDTGAECDNKKPSRGTRNTIAGKQSNHGDFHLPACLGHLTDPPLYLAVAYWGLLTGSRLSRATVSETFRISERRAADVMSYISRERCDVIDCVRKITREGRGRRGLTLTITAVRAPVQTPPSPPLRGRKTPRPGAADMSRELRHWFLRRPNLPSAG</sequence>
<dbReference type="InterPro" id="IPR020357">
    <property type="entry name" value="Tscrpt_reg_CaiF/GrlA"/>
</dbReference>
<feature type="region of interest" description="Disordered" evidence="1">
    <location>
        <begin position="121"/>
        <end position="142"/>
    </location>
</feature>
<dbReference type="InterPro" id="IPR036388">
    <property type="entry name" value="WH-like_DNA-bd_sf"/>
</dbReference>
<dbReference type="RefSeq" id="WP_147839083.1">
    <property type="nucleotide sequence ID" value="NZ_VOUP01000022.1"/>
</dbReference>
<dbReference type="GO" id="GO:0006351">
    <property type="term" value="P:DNA-templated transcription"/>
    <property type="evidence" value="ECO:0007669"/>
    <property type="project" value="InterPro"/>
</dbReference>
<reference evidence="2 3" key="1">
    <citation type="submission" date="2019-07" db="EMBL/GenBank/DDBJ databases">
        <title>Serratia strains were isolated from fresh produce.</title>
        <authorList>
            <person name="Cho G.-S."/>
            <person name="Stein M."/>
            <person name="Lee W."/>
            <person name="Suh S.H."/>
            <person name="Franz C.M.A.P."/>
        </authorList>
    </citation>
    <scope>NUCLEOTIDE SEQUENCE [LARGE SCALE GENOMIC DNA]</scope>
    <source>
        <strain evidence="2 3">S17</strain>
    </source>
</reference>
<proteinExistence type="predicted"/>
<dbReference type="Pfam" id="PF07180">
    <property type="entry name" value="CaiF_GrlA"/>
    <property type="match status" value="1"/>
</dbReference>
<organism evidence="2 3">
    <name type="scientific">Serratia ureilytica</name>
    <dbReference type="NCBI Taxonomy" id="300181"/>
    <lineage>
        <taxon>Bacteria</taxon>
        <taxon>Pseudomonadati</taxon>
        <taxon>Pseudomonadota</taxon>
        <taxon>Gammaproteobacteria</taxon>
        <taxon>Enterobacterales</taxon>
        <taxon>Yersiniaceae</taxon>
        <taxon>Serratia</taxon>
    </lineage>
</organism>
<name>A0A9X9BY07_9GAMM</name>
<protein>
    <submittedName>
        <fullName evidence="2">CaiF/GrlA family transcriptional regulator</fullName>
    </submittedName>
</protein>
<gene>
    <name evidence="2" type="ORF">FOT63_23595</name>
</gene>
<dbReference type="Gene3D" id="1.10.10.10">
    <property type="entry name" value="Winged helix-like DNA-binding domain superfamily/Winged helix DNA-binding domain"/>
    <property type="match status" value="1"/>
</dbReference>
<evidence type="ECO:0000313" key="3">
    <source>
        <dbReference type="Proteomes" id="UP000321307"/>
    </source>
</evidence>
<evidence type="ECO:0000256" key="1">
    <source>
        <dbReference type="SAM" id="MobiDB-lite"/>
    </source>
</evidence>
<comment type="caution">
    <text evidence="2">The sequence shown here is derived from an EMBL/GenBank/DDBJ whole genome shotgun (WGS) entry which is preliminary data.</text>
</comment>
<dbReference type="AlphaFoldDB" id="A0A9X9BY07"/>
<dbReference type="EMBL" id="VOUP01000022">
    <property type="protein sequence ID" value="TXE24629.1"/>
    <property type="molecule type" value="Genomic_DNA"/>
</dbReference>
<accession>A0A9X9BY07</accession>